<dbReference type="Gene3D" id="3.40.50.300">
    <property type="entry name" value="P-loop containing nucleotide triphosphate hydrolases"/>
    <property type="match status" value="1"/>
</dbReference>
<evidence type="ECO:0000256" key="2">
    <source>
        <dbReference type="ARBA" id="ARBA00019824"/>
    </source>
</evidence>
<dbReference type="InterPro" id="IPR027417">
    <property type="entry name" value="P-loop_NTPase"/>
</dbReference>
<reference evidence="4 5" key="1">
    <citation type="submission" date="2015-07" db="EMBL/GenBank/DDBJ databases">
        <title>The genome of Pseudoloma neurophilia, a relevant intracellular parasite of the zebrafish.</title>
        <authorList>
            <person name="Ndikumana S."/>
            <person name="Pelin A."/>
            <person name="Sanders J."/>
            <person name="Corradi N."/>
        </authorList>
    </citation>
    <scope>NUCLEOTIDE SEQUENCE [LARGE SCALE GENOMIC DNA]</scope>
    <source>
        <strain evidence="4 5">MK1</strain>
    </source>
</reference>
<protein>
    <recommendedName>
        <fullName evidence="2">Polynucleotide 5'-hydroxyl-kinase GRC3</fullName>
    </recommendedName>
    <alternativeName>
        <fullName evidence="1">Polynucleotide 5'-hydroxyl-kinase grc3</fullName>
    </alternativeName>
</protein>
<dbReference type="OrthoDB" id="258143at2759"/>
<accession>A0A0R0M181</accession>
<gene>
    <name evidence="4" type="ORF">M153_11750000870</name>
</gene>
<feature type="domain" description="Clp1 P-loop" evidence="3">
    <location>
        <begin position="13"/>
        <end position="94"/>
    </location>
</feature>
<evidence type="ECO:0000313" key="5">
    <source>
        <dbReference type="Proteomes" id="UP000051530"/>
    </source>
</evidence>
<dbReference type="AlphaFoldDB" id="A0A0R0M181"/>
<evidence type="ECO:0000259" key="3">
    <source>
        <dbReference type="Pfam" id="PF16575"/>
    </source>
</evidence>
<evidence type="ECO:0000313" key="4">
    <source>
        <dbReference type="EMBL" id="KRH92107.1"/>
    </source>
</evidence>
<sequence>NNKKRVYKVLGHGRSTVVKTLSNILTRLGHKTVITELDPSLGYLCFPGVLGVKKMEQINDQYDNSLFFYYGNDKIENKEYYDVICKNIDNVKEKILTDDTIQILLDIQSDNFDNENFFYIVVGDETLFHSINKKNKFFIPCFRYKKIDKLRKIREYFYGSNKKSDINNLSYTPIIIKKKGLKPLQIGEHFLAPSSCLPIGKESKINNLIIKTTKLENNQIVAISYGKDEKEVLDSPIKAFMIHLTDDQYLTVQEKMDDGLIVSGQIRLLEDDFEEIAHF</sequence>
<dbReference type="Proteomes" id="UP000051530">
    <property type="component" value="Unassembled WGS sequence"/>
</dbReference>
<organism evidence="4 5">
    <name type="scientific">Pseudoloma neurophilia</name>
    <dbReference type="NCBI Taxonomy" id="146866"/>
    <lineage>
        <taxon>Eukaryota</taxon>
        <taxon>Fungi</taxon>
        <taxon>Fungi incertae sedis</taxon>
        <taxon>Microsporidia</taxon>
        <taxon>Pseudoloma</taxon>
    </lineage>
</organism>
<dbReference type="EMBL" id="LGUB01001203">
    <property type="protein sequence ID" value="KRH92107.1"/>
    <property type="molecule type" value="Genomic_DNA"/>
</dbReference>
<keyword evidence="5" id="KW-1185">Reference proteome</keyword>
<name>A0A0R0M181_9MICR</name>
<feature type="non-terminal residue" evidence="4">
    <location>
        <position position="1"/>
    </location>
</feature>
<evidence type="ECO:0000256" key="1">
    <source>
        <dbReference type="ARBA" id="ARBA00018706"/>
    </source>
</evidence>
<dbReference type="InterPro" id="IPR032319">
    <property type="entry name" value="CLP1_P"/>
</dbReference>
<dbReference type="Pfam" id="PF16575">
    <property type="entry name" value="CLP1_P"/>
    <property type="match status" value="1"/>
</dbReference>
<proteinExistence type="predicted"/>
<comment type="caution">
    <text evidence="4">The sequence shown here is derived from an EMBL/GenBank/DDBJ whole genome shotgun (WGS) entry which is preliminary data.</text>
</comment>
<dbReference type="VEuPathDB" id="MicrosporidiaDB:M153_11750000870"/>